<evidence type="ECO:0000256" key="2">
    <source>
        <dbReference type="ARBA" id="ARBA00022692"/>
    </source>
</evidence>
<dbReference type="CDD" id="cd17330">
    <property type="entry name" value="MFS_SLC46_TetA_like"/>
    <property type="match status" value="1"/>
</dbReference>
<keyword evidence="3 5" id="KW-1133">Transmembrane helix</keyword>
<dbReference type="Proteomes" id="UP000587579">
    <property type="component" value="Unassembled WGS sequence"/>
</dbReference>
<dbReference type="SUPFAM" id="SSF103473">
    <property type="entry name" value="MFS general substrate transporter"/>
    <property type="match status" value="1"/>
</dbReference>
<dbReference type="InterPro" id="IPR011701">
    <property type="entry name" value="MFS"/>
</dbReference>
<evidence type="ECO:0000313" key="7">
    <source>
        <dbReference type="EMBL" id="MBB6030819.1"/>
    </source>
</evidence>
<evidence type="ECO:0000313" key="8">
    <source>
        <dbReference type="Proteomes" id="UP000587579"/>
    </source>
</evidence>
<reference evidence="7 8" key="1">
    <citation type="submission" date="2020-08" db="EMBL/GenBank/DDBJ databases">
        <title>Genomic Encyclopedia of Type Strains, Phase IV (KMG-IV): sequencing the most valuable type-strain genomes for metagenomic binning, comparative biology and taxonomic classification.</title>
        <authorList>
            <person name="Goeker M."/>
        </authorList>
    </citation>
    <scope>NUCLEOTIDE SEQUENCE [LARGE SCALE GENOMIC DNA]</scope>
    <source>
        <strain evidence="7 8">DSM 15757</strain>
    </source>
</reference>
<dbReference type="EMBL" id="JACHEZ010000010">
    <property type="protein sequence ID" value="MBB6030819.1"/>
    <property type="molecule type" value="Genomic_DNA"/>
</dbReference>
<feature type="transmembrane region" description="Helical" evidence="5">
    <location>
        <begin position="366"/>
        <end position="385"/>
    </location>
</feature>
<feature type="transmembrane region" description="Helical" evidence="5">
    <location>
        <begin position="170"/>
        <end position="189"/>
    </location>
</feature>
<evidence type="ECO:0000256" key="3">
    <source>
        <dbReference type="ARBA" id="ARBA00022989"/>
    </source>
</evidence>
<comment type="caution">
    <text evidence="7">The sequence shown here is derived from an EMBL/GenBank/DDBJ whole genome shotgun (WGS) entry which is preliminary data.</text>
</comment>
<sequence>MSPMALLFLTLFNSMLGLSVLFPIVAPLARELGLSEFQVGTFSTAYALMQFLLAPYWGRLSEVKGRKPILLMGILGFSISFFAFAFVAQLGLAGALGTGLIYGLMLAARLFGGTFSSATLPTAQAYVADVTGKADRTAGMAVIGAAFGLGVIFGPAIGAALAGISLLVPVYFSATLALFNAIFVWFMLPEPARHVHLHKPPSLSFLDPRVLPLLVVGLAVSLSSVAMETTVAFYFQDRLGLTPEGTARAVGIALVIYGLVAVFVQGFLIRKFKWPAMGMLKSGIPIAAVGFLIFVFASGFSWLTLALVLQGLGQGLAAPAVTAALSLSVGEGLQGAVAGLNSSAQALGRMLGPLAGTWLYQNVAHTAPYVFSAGLLVVAWIFVMWGRASRLQVDAGE</sequence>
<feature type="transmembrane region" description="Helical" evidence="5">
    <location>
        <begin position="210"/>
        <end position="235"/>
    </location>
</feature>
<feature type="transmembrane region" description="Helical" evidence="5">
    <location>
        <begin position="289"/>
        <end position="309"/>
    </location>
</feature>
<dbReference type="Gene3D" id="1.20.1250.20">
    <property type="entry name" value="MFS general substrate transporter like domains"/>
    <property type="match status" value="1"/>
</dbReference>
<keyword evidence="8" id="KW-1185">Reference proteome</keyword>
<evidence type="ECO:0000256" key="5">
    <source>
        <dbReference type="SAM" id="Phobius"/>
    </source>
</evidence>
<feature type="transmembrane region" description="Helical" evidence="5">
    <location>
        <begin position="247"/>
        <end position="268"/>
    </location>
</feature>
<comment type="subcellular location">
    <subcellularLocation>
        <location evidence="1">Membrane</location>
        <topology evidence="1">Multi-pass membrane protein</topology>
    </subcellularLocation>
</comment>
<gene>
    <name evidence="7" type="ORF">HNQ05_002218</name>
</gene>
<keyword evidence="2 5" id="KW-0812">Transmembrane</keyword>
<dbReference type="PRINTS" id="PR01035">
    <property type="entry name" value="TCRTETA"/>
</dbReference>
<feature type="transmembrane region" description="Helical" evidence="5">
    <location>
        <begin position="69"/>
        <end position="88"/>
    </location>
</feature>
<dbReference type="PANTHER" id="PTHR23546">
    <property type="entry name" value="TRANSPORT PROTEIN"/>
    <property type="match status" value="1"/>
</dbReference>
<organism evidence="7 8">
    <name type="scientific">Oceanithermus desulfurans</name>
    <dbReference type="NCBI Taxonomy" id="227924"/>
    <lineage>
        <taxon>Bacteria</taxon>
        <taxon>Thermotogati</taxon>
        <taxon>Deinococcota</taxon>
        <taxon>Deinococci</taxon>
        <taxon>Thermales</taxon>
        <taxon>Thermaceae</taxon>
        <taxon>Oceanithermus</taxon>
    </lineage>
</organism>
<proteinExistence type="predicted"/>
<feature type="transmembrane region" description="Helical" evidence="5">
    <location>
        <begin position="100"/>
        <end position="120"/>
    </location>
</feature>
<feature type="transmembrane region" description="Helical" evidence="5">
    <location>
        <begin position="141"/>
        <end position="164"/>
    </location>
</feature>
<name>A0ABR6P467_9DEIN</name>
<feature type="transmembrane region" description="Helical" evidence="5">
    <location>
        <begin position="37"/>
        <end position="57"/>
    </location>
</feature>
<dbReference type="InterPro" id="IPR036259">
    <property type="entry name" value="MFS_trans_sf"/>
</dbReference>
<dbReference type="PROSITE" id="PS50850">
    <property type="entry name" value="MFS"/>
    <property type="match status" value="1"/>
</dbReference>
<accession>A0ABR6P467</accession>
<keyword evidence="4 5" id="KW-0472">Membrane</keyword>
<dbReference type="InterPro" id="IPR001958">
    <property type="entry name" value="Tet-R_TetA/multi-R_MdtG-like"/>
</dbReference>
<dbReference type="Pfam" id="PF07690">
    <property type="entry name" value="MFS_1"/>
    <property type="match status" value="1"/>
</dbReference>
<dbReference type="InterPro" id="IPR020846">
    <property type="entry name" value="MFS_dom"/>
</dbReference>
<dbReference type="RefSeq" id="WP_147148492.1">
    <property type="nucleotide sequence ID" value="NZ_JACHEZ010000010.1"/>
</dbReference>
<protein>
    <submittedName>
        <fullName evidence="7">MFS family permease</fullName>
    </submittedName>
</protein>
<evidence type="ECO:0000256" key="1">
    <source>
        <dbReference type="ARBA" id="ARBA00004141"/>
    </source>
</evidence>
<feature type="domain" description="Major facilitator superfamily (MFS) profile" evidence="6">
    <location>
        <begin position="3"/>
        <end position="391"/>
    </location>
</feature>
<dbReference type="PANTHER" id="PTHR23546:SF1">
    <property type="entry name" value="MEMBRANE PROTEIN"/>
    <property type="match status" value="1"/>
</dbReference>
<evidence type="ECO:0000259" key="6">
    <source>
        <dbReference type="PROSITE" id="PS50850"/>
    </source>
</evidence>
<evidence type="ECO:0000256" key="4">
    <source>
        <dbReference type="ARBA" id="ARBA00023136"/>
    </source>
</evidence>